<proteinExistence type="inferred from homology"/>
<dbReference type="Pfam" id="PF13180">
    <property type="entry name" value="PDZ_2"/>
    <property type="match status" value="1"/>
</dbReference>
<dbReference type="EMBL" id="MEVL01000025">
    <property type="protein sequence ID" value="OGC60080.1"/>
    <property type="molecule type" value="Genomic_DNA"/>
</dbReference>
<dbReference type="PROSITE" id="PS50106">
    <property type="entry name" value="PDZ"/>
    <property type="match status" value="1"/>
</dbReference>
<keyword evidence="4 5" id="KW-0720">Serine protease</keyword>
<dbReference type="PANTHER" id="PTHR32060">
    <property type="entry name" value="TAIL-SPECIFIC PROTEASE"/>
    <property type="match status" value="1"/>
</dbReference>
<name>A0A1F4VSR5_UNCKA</name>
<evidence type="ECO:0000256" key="2">
    <source>
        <dbReference type="ARBA" id="ARBA00022670"/>
    </source>
</evidence>
<keyword evidence="2 5" id="KW-0645">Protease</keyword>
<dbReference type="STRING" id="1802628.A2890_01195"/>
<dbReference type="CDD" id="cd07560">
    <property type="entry name" value="Peptidase_S41_CPP"/>
    <property type="match status" value="1"/>
</dbReference>
<feature type="domain" description="PDZ" evidence="6">
    <location>
        <begin position="104"/>
        <end position="163"/>
    </location>
</feature>
<protein>
    <recommendedName>
        <fullName evidence="6">PDZ domain-containing protein</fullName>
    </recommendedName>
</protein>
<dbReference type="NCBIfam" id="TIGR00225">
    <property type="entry name" value="prc"/>
    <property type="match status" value="1"/>
</dbReference>
<dbReference type="InterPro" id="IPR055210">
    <property type="entry name" value="CtpA/B_N"/>
</dbReference>
<gene>
    <name evidence="7" type="ORF">A2890_01195</name>
</gene>
<evidence type="ECO:0000313" key="7">
    <source>
        <dbReference type="EMBL" id="OGC60080.1"/>
    </source>
</evidence>
<dbReference type="AlphaFoldDB" id="A0A1F4VSR5"/>
<dbReference type="GO" id="GO:0004175">
    <property type="term" value="F:endopeptidase activity"/>
    <property type="evidence" value="ECO:0007669"/>
    <property type="project" value="TreeGrafter"/>
</dbReference>
<evidence type="ECO:0000256" key="4">
    <source>
        <dbReference type="ARBA" id="ARBA00022825"/>
    </source>
</evidence>
<dbReference type="InterPro" id="IPR005151">
    <property type="entry name" value="Tail-specific_protease"/>
</dbReference>
<evidence type="ECO:0000313" key="8">
    <source>
        <dbReference type="Proteomes" id="UP000176967"/>
    </source>
</evidence>
<dbReference type="CDD" id="cd06782">
    <property type="entry name" value="cpPDZ_CPP-like"/>
    <property type="match status" value="1"/>
</dbReference>
<evidence type="ECO:0000256" key="1">
    <source>
        <dbReference type="ARBA" id="ARBA00009179"/>
    </source>
</evidence>
<dbReference type="GO" id="GO:0006508">
    <property type="term" value="P:proteolysis"/>
    <property type="evidence" value="ECO:0007669"/>
    <property type="project" value="UniProtKB-KW"/>
</dbReference>
<dbReference type="GO" id="GO:0007165">
    <property type="term" value="P:signal transduction"/>
    <property type="evidence" value="ECO:0007669"/>
    <property type="project" value="TreeGrafter"/>
</dbReference>
<organism evidence="7 8">
    <name type="scientific">candidate division WWE3 bacterium RIFCSPLOWO2_01_FULL_53_14</name>
    <dbReference type="NCBI Taxonomy" id="1802628"/>
    <lineage>
        <taxon>Bacteria</taxon>
        <taxon>Katanobacteria</taxon>
    </lineage>
</organism>
<dbReference type="InterPro" id="IPR036034">
    <property type="entry name" value="PDZ_sf"/>
</dbReference>
<sequence>MKRIVRRLGLVLFVLVVLGATSLAGYLLGTTQAKPVEGQIVLSTISDEEWEKFVPLIQTFELIRDRFYFELPTDEELIEGAIQGMIDTLPGEGAQYTYYYNPLMAKINRSMMSGGFAGIGVRITSENGQAVISSIEPGGPAERAGIKAGDVIIAVDGESIEGLPWEIRSGLLRGEVGSTSTLTIFRIGAGRIDVEVTRDFVVTPSVRTRVLGDGHIGYISLEIFGDTATEEVREALRQLLDEEGVEAIILDLRGNPGGNQQAGLQILSQFLPGGKPAAQIYSSDGAYYTLATFPGGIALDVPLVLLIDQGSASASEMVAAAFKDYERATIIGDTSHGKGVGQTPISLPDGSLTMVVDHEFRSPMGTVIHEVGVQPDIRVPTSPAERQRGTDRALDRAIEVLLERLGGSAP</sequence>
<evidence type="ECO:0000256" key="3">
    <source>
        <dbReference type="ARBA" id="ARBA00022801"/>
    </source>
</evidence>
<comment type="similarity">
    <text evidence="1 5">Belongs to the peptidase S41A family.</text>
</comment>
<dbReference type="InterPro" id="IPR004447">
    <property type="entry name" value="Peptidase_S41A"/>
</dbReference>
<dbReference type="PANTHER" id="PTHR32060:SF30">
    <property type="entry name" value="CARBOXY-TERMINAL PROCESSING PROTEASE CTPA"/>
    <property type="match status" value="1"/>
</dbReference>
<dbReference type="GO" id="GO:0008236">
    <property type="term" value="F:serine-type peptidase activity"/>
    <property type="evidence" value="ECO:0007669"/>
    <property type="project" value="UniProtKB-KW"/>
</dbReference>
<dbReference type="Gene3D" id="3.30.750.44">
    <property type="match status" value="1"/>
</dbReference>
<accession>A0A1F4VSR5</accession>
<reference evidence="7 8" key="1">
    <citation type="journal article" date="2016" name="Nat. Commun.">
        <title>Thousands of microbial genomes shed light on interconnected biogeochemical processes in an aquifer system.</title>
        <authorList>
            <person name="Anantharaman K."/>
            <person name="Brown C.T."/>
            <person name="Hug L.A."/>
            <person name="Sharon I."/>
            <person name="Castelle C.J."/>
            <person name="Probst A.J."/>
            <person name="Thomas B.C."/>
            <person name="Singh A."/>
            <person name="Wilkins M.J."/>
            <person name="Karaoz U."/>
            <person name="Brodie E.L."/>
            <person name="Williams K.H."/>
            <person name="Hubbard S.S."/>
            <person name="Banfield J.F."/>
        </authorList>
    </citation>
    <scope>NUCLEOTIDE SEQUENCE [LARGE SCALE GENOMIC DNA]</scope>
</reference>
<comment type="caution">
    <text evidence="7">The sequence shown here is derived from an EMBL/GenBank/DDBJ whole genome shotgun (WGS) entry which is preliminary data.</text>
</comment>
<dbReference type="Pfam" id="PF22694">
    <property type="entry name" value="CtpB_N-like"/>
    <property type="match status" value="1"/>
</dbReference>
<dbReference type="GO" id="GO:0030288">
    <property type="term" value="C:outer membrane-bounded periplasmic space"/>
    <property type="evidence" value="ECO:0007669"/>
    <property type="project" value="TreeGrafter"/>
</dbReference>
<dbReference type="Proteomes" id="UP000176967">
    <property type="component" value="Unassembled WGS sequence"/>
</dbReference>
<dbReference type="InterPro" id="IPR001478">
    <property type="entry name" value="PDZ"/>
</dbReference>
<dbReference type="SUPFAM" id="SSF50156">
    <property type="entry name" value="PDZ domain-like"/>
    <property type="match status" value="1"/>
</dbReference>
<keyword evidence="3 5" id="KW-0378">Hydrolase</keyword>
<dbReference type="Gene3D" id="2.30.42.10">
    <property type="match status" value="1"/>
</dbReference>
<dbReference type="Pfam" id="PF03572">
    <property type="entry name" value="Peptidase_S41"/>
    <property type="match status" value="1"/>
</dbReference>
<dbReference type="SUPFAM" id="SSF52096">
    <property type="entry name" value="ClpP/crotonase"/>
    <property type="match status" value="1"/>
</dbReference>
<dbReference type="InterPro" id="IPR029045">
    <property type="entry name" value="ClpP/crotonase-like_dom_sf"/>
</dbReference>
<evidence type="ECO:0000259" key="6">
    <source>
        <dbReference type="PROSITE" id="PS50106"/>
    </source>
</evidence>
<evidence type="ECO:0000256" key="5">
    <source>
        <dbReference type="RuleBase" id="RU004404"/>
    </source>
</evidence>
<dbReference type="SMART" id="SM00228">
    <property type="entry name" value="PDZ"/>
    <property type="match status" value="1"/>
</dbReference>
<dbReference type="SMART" id="SM00245">
    <property type="entry name" value="TSPc"/>
    <property type="match status" value="1"/>
</dbReference>
<dbReference type="Gene3D" id="3.90.226.10">
    <property type="entry name" value="2-enoyl-CoA Hydratase, Chain A, domain 1"/>
    <property type="match status" value="1"/>
</dbReference>